<dbReference type="SUPFAM" id="SSF47819">
    <property type="entry name" value="HRDC-like"/>
    <property type="match status" value="1"/>
</dbReference>
<dbReference type="InParanoid" id="A0A1S0UI81"/>
<evidence type="ECO:0000259" key="14">
    <source>
        <dbReference type="PROSITE" id="PS50967"/>
    </source>
</evidence>
<dbReference type="NCBIfam" id="TIGR00614">
    <property type="entry name" value="recQ_fam"/>
    <property type="match status" value="1"/>
</dbReference>
<keyword evidence="13" id="KW-0732">Signal</keyword>
<dbReference type="InterPro" id="IPR011545">
    <property type="entry name" value="DEAD/DEAH_box_helicase_dom"/>
</dbReference>
<dbReference type="InterPro" id="IPR021720">
    <property type="entry name" value="Malectin_dom"/>
</dbReference>
<evidence type="ECO:0000259" key="15">
    <source>
        <dbReference type="PROSITE" id="PS51192"/>
    </source>
</evidence>
<dbReference type="InterPro" id="IPR036388">
    <property type="entry name" value="WH-like_DNA-bd_sf"/>
</dbReference>
<feature type="transmembrane region" description="Helical" evidence="12">
    <location>
        <begin position="252"/>
        <end position="281"/>
    </location>
</feature>
<evidence type="ECO:0000256" key="12">
    <source>
        <dbReference type="SAM" id="Phobius"/>
    </source>
</evidence>
<dbReference type="Gene3D" id="2.60.120.430">
    <property type="entry name" value="Galactose-binding lectin"/>
    <property type="match status" value="1"/>
</dbReference>
<dbReference type="SUPFAM" id="SSF52540">
    <property type="entry name" value="P-loop containing nucleoside triphosphate hydrolases"/>
    <property type="match status" value="1"/>
</dbReference>
<dbReference type="SUPFAM" id="SSF46785">
    <property type="entry name" value="Winged helix' DNA-binding domain"/>
    <property type="match status" value="1"/>
</dbReference>
<evidence type="ECO:0000256" key="9">
    <source>
        <dbReference type="ARBA" id="ARBA00034617"/>
    </source>
</evidence>
<keyword evidence="4" id="KW-0378">Hydrolase</keyword>
<dbReference type="PANTHER" id="PTHR13710">
    <property type="entry name" value="DNA HELICASE RECQ FAMILY MEMBER"/>
    <property type="match status" value="1"/>
</dbReference>
<evidence type="ECO:0000256" key="6">
    <source>
        <dbReference type="ARBA" id="ARBA00022840"/>
    </source>
</evidence>
<dbReference type="InterPro" id="IPR027417">
    <property type="entry name" value="P-loop_NTPase"/>
</dbReference>
<reference evidence="17" key="1">
    <citation type="submission" date="2012-04" db="EMBL/GenBank/DDBJ databases">
        <title>The Genome Sequence of Loa loa.</title>
        <authorList>
            <consortium name="The Broad Institute Genome Sequencing Platform"/>
            <consortium name="Broad Institute Genome Sequencing Center for Infectious Disease"/>
            <person name="Nutman T.B."/>
            <person name="Fink D.L."/>
            <person name="Russ C."/>
            <person name="Young S."/>
            <person name="Zeng Q."/>
            <person name="Gargeya S."/>
            <person name="Alvarado L."/>
            <person name="Berlin A."/>
            <person name="Chapman S.B."/>
            <person name="Chen Z."/>
            <person name="Freedman E."/>
            <person name="Gellesch M."/>
            <person name="Goldberg J."/>
            <person name="Griggs A."/>
            <person name="Gujja S."/>
            <person name="Heilman E.R."/>
            <person name="Heiman D."/>
            <person name="Howarth C."/>
            <person name="Mehta T."/>
            <person name="Neiman D."/>
            <person name="Pearson M."/>
            <person name="Roberts A."/>
            <person name="Saif S."/>
            <person name="Shea T."/>
            <person name="Shenoy N."/>
            <person name="Sisk P."/>
            <person name="Stolte C."/>
            <person name="Sykes S."/>
            <person name="White J."/>
            <person name="Yandava C."/>
            <person name="Haas B."/>
            <person name="Henn M.R."/>
            <person name="Nusbaum C."/>
            <person name="Birren B."/>
        </authorList>
    </citation>
    <scope>NUCLEOTIDE SEQUENCE [LARGE SCALE GENOMIC DNA]</scope>
</reference>
<evidence type="ECO:0000256" key="4">
    <source>
        <dbReference type="ARBA" id="ARBA00022801"/>
    </source>
</evidence>
<sequence>MKIISFMQWFAVLFFHCALAVDNVFLGDKIYYAVNCGGLAHTDLSGIHYQADPLRVGITSDFGSRLTIMRVDPRDAILYQTERYHTEDFTYTVPLPKDDGEYTLVLKFCEVYFQSSQQKVFDVLLNDEIVIAELDIFKEAEGIGVAYDRLLTFHVENGVLLYGDRHDSSGYIKITLAKGALDNPKINAFYIYRGPKTDIPVLRDISFDEEIEKEEDEEFDEADIELRTEVNRFGDEPLADDPYAKQDTSHMFIPFLIAFACFFPVLFCLLLSTSITVLGFVGIRKKPRQNPLSGLTAIESSLSMDTDSVPPADALRLLKKFFGHNSFRPLQWTVIQNALSGKDQIVMMSTGYGKSVCYQLPSLYTEKLTIVISPLISLMNDQVENARSNGIQAACVNGETNLNEQQSIFASNNLRLLYITPEFAVHCGSLLKHIRKDINLLAVDEAHCVSEWGHEFRPSYRQLAKIRYLFGKNVPVMALTATSTEQVRTDIASSLELHQPVITLAPLDRPNLYLSVRTPTSLEGLLHLLSEDERNGKHFNGPTIIYCSTRILVDEVYEYLSKEGVQCTRYHAGMSTVARRKAHECFMKDRITTIIATVAFGMGIDKADVRNVIHYGAPKNMESYYQEIGRAGRDGCPSKSIVFFKDQELTKHRYCILGEQSWKENYKKHLLEMLSLMERFLHAESCRRFLLLSHFDERVKKEAGNVGCCDICDQLIGSENSAIGRSLTNSKNYGNESLILLRAIDIFAGCTGLGKVIDFIKGKANVIQAKQKSEYYGSGKHKTGVFWKELGRILRLNGYITETKCSFNNFAHLISLSDKGQNWLYGKNKELFLEPTPLLIGRIRVNGEHYIPRSNESLPSKILSFKKQREYKDYNCYNKIMHSKGITASDELEKMLFETRTNLAIEHNCSTHIIASNKCVRQLATLRPSCMQNLCMIEEMTGEKQQKFGQKLMDTVIEFCTAHNMSMDCMTNSTLPREIEQGMCTLNETCTDVYRNHIKEKQSLGDLAEIFAISEGTVASYFVNFVKNGLPIYLDAVGIKRQQIDIVYGIIREYGSDILHIKPIMEALPKDFIDYNRLKIIFTILEYEYGVVEDSEEAPCNVISAENNNKRNIPEWMKAQAPHLLQNRKRKKSSLLK</sequence>
<dbReference type="Pfam" id="PF00270">
    <property type="entry name" value="DEAD"/>
    <property type="match status" value="1"/>
</dbReference>
<feature type="chain" id="PRO_5010207319" description="DNA 3'-5' helicase" evidence="13">
    <location>
        <begin position="21"/>
        <end position="1137"/>
    </location>
</feature>
<dbReference type="KEGG" id="loa:LOAG_17704"/>
<dbReference type="Pfam" id="PF00271">
    <property type="entry name" value="Helicase_C"/>
    <property type="match status" value="1"/>
</dbReference>
<dbReference type="SMART" id="SM00956">
    <property type="entry name" value="RQC"/>
    <property type="match status" value="1"/>
</dbReference>
<dbReference type="Pfam" id="PF00570">
    <property type="entry name" value="HRDC"/>
    <property type="match status" value="1"/>
</dbReference>
<dbReference type="CTD" id="9947763"/>
<keyword evidence="7" id="KW-0238">DNA-binding</keyword>
<dbReference type="GO" id="GO:0003677">
    <property type="term" value="F:DNA binding"/>
    <property type="evidence" value="ECO:0007669"/>
    <property type="project" value="UniProtKB-KW"/>
</dbReference>
<dbReference type="Gene3D" id="1.10.10.10">
    <property type="entry name" value="Winged helix-like DNA-binding domain superfamily/Winged helix DNA-binding domain"/>
    <property type="match status" value="1"/>
</dbReference>
<dbReference type="GO" id="GO:0000724">
    <property type="term" value="P:double-strand break repair via homologous recombination"/>
    <property type="evidence" value="ECO:0007669"/>
    <property type="project" value="TreeGrafter"/>
</dbReference>
<dbReference type="InterPro" id="IPR018982">
    <property type="entry name" value="RQC_domain"/>
</dbReference>
<dbReference type="SMART" id="SM00341">
    <property type="entry name" value="HRDC"/>
    <property type="match status" value="1"/>
</dbReference>
<dbReference type="GO" id="GO:0006260">
    <property type="term" value="P:DNA replication"/>
    <property type="evidence" value="ECO:0007669"/>
    <property type="project" value="InterPro"/>
</dbReference>
<dbReference type="RefSeq" id="XP_020305962.1">
    <property type="nucleotide sequence ID" value="XM_020450366.1"/>
</dbReference>
<keyword evidence="6" id="KW-0067">ATP-binding</keyword>
<protein>
    <recommendedName>
        <fullName evidence="10">DNA 3'-5' helicase</fullName>
        <ecNumber evidence="10">5.6.2.4</ecNumber>
    </recommendedName>
</protein>
<dbReference type="SMART" id="SM00487">
    <property type="entry name" value="DEXDc"/>
    <property type="match status" value="1"/>
</dbReference>
<evidence type="ECO:0000256" key="13">
    <source>
        <dbReference type="SAM" id="SignalP"/>
    </source>
</evidence>
<feature type="signal peptide" evidence="13">
    <location>
        <begin position="1"/>
        <end position="20"/>
    </location>
</feature>
<dbReference type="InterPro" id="IPR014001">
    <property type="entry name" value="Helicase_ATP-bd"/>
</dbReference>
<evidence type="ECO:0000256" key="7">
    <source>
        <dbReference type="ARBA" id="ARBA00023125"/>
    </source>
</evidence>
<feature type="domain" description="Helicase C-terminal" evidence="16">
    <location>
        <begin position="521"/>
        <end position="682"/>
    </location>
</feature>
<dbReference type="InterPro" id="IPR044876">
    <property type="entry name" value="HRDC_dom_sf"/>
</dbReference>
<dbReference type="InterPro" id="IPR032284">
    <property type="entry name" value="RecQ_Zn-bd"/>
</dbReference>
<evidence type="ECO:0000313" key="17">
    <source>
        <dbReference type="EMBL" id="EJD75078.1"/>
    </source>
</evidence>
<evidence type="ECO:0000256" key="3">
    <source>
        <dbReference type="ARBA" id="ARBA00022741"/>
    </source>
</evidence>
<evidence type="ECO:0000256" key="2">
    <source>
        <dbReference type="ARBA" id="ARBA00005446"/>
    </source>
</evidence>
<keyword evidence="12" id="KW-0812">Transmembrane</keyword>
<dbReference type="GeneID" id="9947763"/>
<dbReference type="InterPro" id="IPR002121">
    <property type="entry name" value="HRDC_dom"/>
</dbReference>
<evidence type="ECO:0000256" key="8">
    <source>
        <dbReference type="ARBA" id="ARBA00023235"/>
    </source>
</evidence>
<comment type="catalytic activity">
    <reaction evidence="9">
        <text>Couples ATP hydrolysis with the unwinding of duplex DNA by translocating in the 3'-5' direction.</text>
        <dbReference type="EC" id="5.6.2.4"/>
    </reaction>
</comment>
<comment type="catalytic activity">
    <reaction evidence="11">
        <text>ATP + H2O = ADP + phosphate + H(+)</text>
        <dbReference type="Rhea" id="RHEA:13065"/>
        <dbReference type="ChEBI" id="CHEBI:15377"/>
        <dbReference type="ChEBI" id="CHEBI:15378"/>
        <dbReference type="ChEBI" id="CHEBI:30616"/>
        <dbReference type="ChEBI" id="CHEBI:43474"/>
        <dbReference type="ChEBI" id="CHEBI:456216"/>
    </reaction>
</comment>
<dbReference type="OrthoDB" id="10013439at2759"/>
<evidence type="ECO:0000256" key="5">
    <source>
        <dbReference type="ARBA" id="ARBA00022806"/>
    </source>
</evidence>
<dbReference type="PROSITE" id="PS51194">
    <property type="entry name" value="HELICASE_CTER"/>
    <property type="match status" value="1"/>
</dbReference>
<dbReference type="Pfam" id="PF11721">
    <property type="entry name" value="Malectin"/>
    <property type="match status" value="1"/>
</dbReference>
<keyword evidence="5" id="KW-0347">Helicase</keyword>
<keyword evidence="12" id="KW-1133">Transmembrane helix</keyword>
<dbReference type="GO" id="GO:0009378">
    <property type="term" value="F:four-way junction helicase activity"/>
    <property type="evidence" value="ECO:0007669"/>
    <property type="project" value="TreeGrafter"/>
</dbReference>
<dbReference type="InterPro" id="IPR004589">
    <property type="entry name" value="DNA_helicase_ATP-dep_RecQ"/>
</dbReference>
<dbReference type="InterPro" id="IPR010997">
    <property type="entry name" value="HRDC-like_sf"/>
</dbReference>
<comment type="similarity">
    <text evidence="2">Belongs to the helicase family. RecQ subfamily.</text>
</comment>
<gene>
    <name evidence="17" type="ORF">LOAG_17704</name>
</gene>
<feature type="domain" description="HRDC" evidence="14">
    <location>
        <begin position="886"/>
        <end position="966"/>
    </location>
</feature>
<evidence type="ECO:0000256" key="11">
    <source>
        <dbReference type="ARBA" id="ARBA00049360"/>
    </source>
</evidence>
<dbReference type="InterPro" id="IPR001650">
    <property type="entry name" value="Helicase_C-like"/>
</dbReference>
<feature type="domain" description="Helicase ATP-binding" evidence="15">
    <location>
        <begin position="335"/>
        <end position="501"/>
    </location>
</feature>
<name>A0A1S0UI81_LOALO</name>
<evidence type="ECO:0000256" key="1">
    <source>
        <dbReference type="ARBA" id="ARBA00001947"/>
    </source>
</evidence>
<dbReference type="EC" id="5.6.2.4" evidence="10"/>
<dbReference type="GO" id="GO:0005654">
    <property type="term" value="C:nucleoplasm"/>
    <property type="evidence" value="ECO:0007669"/>
    <property type="project" value="TreeGrafter"/>
</dbReference>
<dbReference type="Gene3D" id="3.40.50.300">
    <property type="entry name" value="P-loop containing nucleotide triphosphate hydrolases"/>
    <property type="match status" value="2"/>
</dbReference>
<dbReference type="FunFam" id="3.40.50.300:FF:001389">
    <property type="entry name" value="ATP-dependent DNA helicase RecQ"/>
    <property type="match status" value="1"/>
</dbReference>
<dbReference type="GO" id="GO:0043138">
    <property type="term" value="F:3'-5' DNA helicase activity"/>
    <property type="evidence" value="ECO:0007669"/>
    <property type="project" value="UniProtKB-EC"/>
</dbReference>
<comment type="cofactor">
    <cofactor evidence="1">
        <name>Zn(2+)</name>
        <dbReference type="ChEBI" id="CHEBI:29105"/>
    </cofactor>
</comment>
<dbReference type="PROSITE" id="PS51192">
    <property type="entry name" value="HELICASE_ATP_BIND_1"/>
    <property type="match status" value="1"/>
</dbReference>
<dbReference type="PANTHER" id="PTHR13710:SF120">
    <property type="entry name" value="BIFUNCTIONAL 3'-5' EXONUCLEASE_ATP-DEPENDENT HELICASE WRN"/>
    <property type="match status" value="1"/>
</dbReference>
<dbReference type="InterPro" id="IPR036390">
    <property type="entry name" value="WH_DNA-bd_sf"/>
</dbReference>
<dbReference type="Pfam" id="PF16124">
    <property type="entry name" value="RecQ_Zn_bind"/>
    <property type="match status" value="1"/>
</dbReference>
<dbReference type="AlphaFoldDB" id="A0A1S0UI81"/>
<dbReference type="FunCoup" id="A0A1S0UI81">
    <property type="interactions" value="1574"/>
</dbReference>
<dbReference type="GO" id="GO:0005694">
    <property type="term" value="C:chromosome"/>
    <property type="evidence" value="ECO:0007669"/>
    <property type="project" value="TreeGrafter"/>
</dbReference>
<dbReference type="Pfam" id="PF14493">
    <property type="entry name" value="HTH_40"/>
    <property type="match status" value="1"/>
</dbReference>
<dbReference type="InterPro" id="IPR029491">
    <property type="entry name" value="Helicase_HTH"/>
</dbReference>
<keyword evidence="8" id="KW-0413">Isomerase</keyword>
<dbReference type="GO" id="GO:0005737">
    <property type="term" value="C:cytoplasm"/>
    <property type="evidence" value="ECO:0007669"/>
    <property type="project" value="TreeGrafter"/>
</dbReference>
<dbReference type="GO" id="GO:0000723">
    <property type="term" value="P:telomere maintenance"/>
    <property type="evidence" value="ECO:0007669"/>
    <property type="project" value="TreeGrafter"/>
</dbReference>
<keyword evidence="12" id="KW-0472">Membrane</keyword>
<dbReference type="Gene3D" id="1.10.150.80">
    <property type="entry name" value="HRDC domain"/>
    <property type="match status" value="1"/>
</dbReference>
<dbReference type="GO" id="GO:0005524">
    <property type="term" value="F:ATP binding"/>
    <property type="evidence" value="ECO:0007669"/>
    <property type="project" value="UniProtKB-KW"/>
</dbReference>
<accession>A0A1S0UI81</accession>
<organism evidence="17">
    <name type="scientific">Loa loa</name>
    <name type="common">Eye worm</name>
    <name type="synonym">Filaria loa</name>
    <dbReference type="NCBI Taxonomy" id="7209"/>
    <lineage>
        <taxon>Eukaryota</taxon>
        <taxon>Metazoa</taxon>
        <taxon>Ecdysozoa</taxon>
        <taxon>Nematoda</taxon>
        <taxon>Chromadorea</taxon>
        <taxon>Rhabditida</taxon>
        <taxon>Spirurina</taxon>
        <taxon>Spiruromorpha</taxon>
        <taxon>Filarioidea</taxon>
        <taxon>Onchocercidae</taxon>
        <taxon>Loa</taxon>
    </lineage>
</organism>
<keyword evidence="3" id="KW-0547">Nucleotide-binding</keyword>
<dbReference type="PROSITE" id="PS50967">
    <property type="entry name" value="HRDC"/>
    <property type="match status" value="1"/>
</dbReference>
<dbReference type="GO" id="GO:0016787">
    <property type="term" value="F:hydrolase activity"/>
    <property type="evidence" value="ECO:0007669"/>
    <property type="project" value="UniProtKB-KW"/>
</dbReference>
<dbReference type="Pfam" id="PF09382">
    <property type="entry name" value="RQC"/>
    <property type="match status" value="1"/>
</dbReference>
<dbReference type="SMART" id="SM00490">
    <property type="entry name" value="HELICc"/>
    <property type="match status" value="1"/>
</dbReference>
<evidence type="ECO:0000259" key="16">
    <source>
        <dbReference type="PROSITE" id="PS51194"/>
    </source>
</evidence>
<dbReference type="EMBL" id="JH712181">
    <property type="protein sequence ID" value="EJD75078.1"/>
    <property type="molecule type" value="Genomic_DNA"/>
</dbReference>
<dbReference type="CDD" id="cd18794">
    <property type="entry name" value="SF2_C_RecQ"/>
    <property type="match status" value="1"/>
</dbReference>
<dbReference type="OMA" id="VGLTHEI"/>
<dbReference type="CDD" id="cd17920">
    <property type="entry name" value="DEXHc_RecQ"/>
    <property type="match status" value="1"/>
</dbReference>
<proteinExistence type="inferred from homology"/>
<evidence type="ECO:0000256" key="10">
    <source>
        <dbReference type="ARBA" id="ARBA00034808"/>
    </source>
</evidence>